<evidence type="ECO:0000259" key="1">
    <source>
        <dbReference type="SMART" id="SM00382"/>
    </source>
</evidence>
<proteinExistence type="predicted"/>
<organism evidence="2 3">
    <name type="scientific">Acer negundo</name>
    <name type="common">Box elder</name>
    <dbReference type="NCBI Taxonomy" id="4023"/>
    <lineage>
        <taxon>Eukaryota</taxon>
        <taxon>Viridiplantae</taxon>
        <taxon>Streptophyta</taxon>
        <taxon>Embryophyta</taxon>
        <taxon>Tracheophyta</taxon>
        <taxon>Spermatophyta</taxon>
        <taxon>Magnoliopsida</taxon>
        <taxon>eudicotyledons</taxon>
        <taxon>Gunneridae</taxon>
        <taxon>Pentapetalae</taxon>
        <taxon>rosids</taxon>
        <taxon>malvids</taxon>
        <taxon>Sapindales</taxon>
        <taxon>Sapindaceae</taxon>
        <taxon>Hippocastanoideae</taxon>
        <taxon>Acereae</taxon>
        <taxon>Acer</taxon>
    </lineage>
</organism>
<name>A0AAD5JK23_ACENE</name>
<comment type="caution">
    <text evidence="2">The sequence shown here is derived from an EMBL/GenBank/DDBJ whole genome shotgun (WGS) entry which is preliminary data.</text>
</comment>
<dbReference type="Proteomes" id="UP001064489">
    <property type="component" value="Chromosome 1"/>
</dbReference>
<reference evidence="2" key="2">
    <citation type="submission" date="2023-02" db="EMBL/GenBank/DDBJ databases">
        <authorList>
            <person name="Swenson N.G."/>
            <person name="Wegrzyn J.L."/>
            <person name="Mcevoy S.L."/>
        </authorList>
    </citation>
    <scope>NUCLEOTIDE SEQUENCE</scope>
    <source>
        <strain evidence="2">91603</strain>
        <tissue evidence="2">Leaf</tissue>
    </source>
</reference>
<dbReference type="InterPro" id="IPR003593">
    <property type="entry name" value="AAA+_ATPase"/>
</dbReference>
<dbReference type="AlphaFoldDB" id="A0AAD5JK23"/>
<protein>
    <recommendedName>
        <fullName evidence="1">AAA+ ATPase domain-containing protein</fullName>
    </recommendedName>
</protein>
<dbReference type="EMBL" id="JAJSOW010000003">
    <property type="protein sequence ID" value="KAI9194977.1"/>
    <property type="molecule type" value="Genomic_DNA"/>
</dbReference>
<dbReference type="Gene3D" id="3.40.50.300">
    <property type="entry name" value="P-loop containing nucleotide triphosphate hydrolases"/>
    <property type="match status" value="2"/>
</dbReference>
<dbReference type="SMART" id="SM00382">
    <property type="entry name" value="AAA"/>
    <property type="match status" value="1"/>
</dbReference>
<sequence length="290" mass="32054">MELTTLGGNIESSSLTNFGSSHIDMVVGADDDQEDDEIQLQWAAIERLPTFKRLRTSLFEKTSNDELQGKKPVTDVTKLGGVERRLFIEKLINHTAYDNLKLLQRLKERIDRVNVELLTVKMRPGILTALMSVSGAGKTTLMDVLSGGKTGGTIEGEIRIGGHPKRFVAEVIETIELDDIKDSLVGVPGQSRLSTEQRKRLTIAVELVSNPSIIFMNEPTSGLDPRAAAIVMCAVKNVVSTGRTTVCTIHQPSIDVFEAFDEVLIQLFQVFLLLWNQKSNEQLSSISDME</sequence>
<dbReference type="InterPro" id="IPR027417">
    <property type="entry name" value="P-loop_NTPase"/>
</dbReference>
<evidence type="ECO:0000313" key="3">
    <source>
        <dbReference type="Proteomes" id="UP001064489"/>
    </source>
</evidence>
<keyword evidence="3" id="KW-1185">Reference proteome</keyword>
<gene>
    <name evidence="2" type="ORF">LWI28_010538</name>
</gene>
<reference evidence="2" key="1">
    <citation type="journal article" date="2022" name="Plant J.">
        <title>Strategies of tolerance reflected in two North American maple genomes.</title>
        <authorList>
            <person name="McEvoy S.L."/>
            <person name="Sezen U.U."/>
            <person name="Trouern-Trend A."/>
            <person name="McMahon S.M."/>
            <person name="Schaberg P.G."/>
            <person name="Yang J."/>
            <person name="Wegrzyn J.L."/>
            <person name="Swenson N.G."/>
        </authorList>
    </citation>
    <scope>NUCLEOTIDE SEQUENCE</scope>
    <source>
        <strain evidence="2">91603</strain>
    </source>
</reference>
<accession>A0AAD5JK23</accession>
<dbReference type="PANTHER" id="PTHR48040:SF18">
    <property type="entry name" value="PLEIOTROPIC DRUG RESISTANCE PROTEIN 3-LIKE ISOFORM X1"/>
    <property type="match status" value="1"/>
</dbReference>
<feature type="domain" description="AAA+ ATPase" evidence="1">
    <location>
        <begin position="124"/>
        <end position="270"/>
    </location>
</feature>
<evidence type="ECO:0000313" key="2">
    <source>
        <dbReference type="EMBL" id="KAI9194977.1"/>
    </source>
</evidence>
<dbReference type="PANTHER" id="PTHR48040">
    <property type="entry name" value="PLEIOTROPIC DRUG RESISTANCE PROTEIN 1-LIKE ISOFORM X1"/>
    <property type="match status" value="1"/>
</dbReference>
<dbReference type="SUPFAM" id="SSF52540">
    <property type="entry name" value="P-loop containing nucleoside triphosphate hydrolases"/>
    <property type="match status" value="1"/>
</dbReference>
<dbReference type="FunFam" id="3.40.50.300:FF:006093">
    <property type="entry name" value="Uncharacterized protein"/>
    <property type="match status" value="1"/>
</dbReference>